<evidence type="ECO:0000256" key="6">
    <source>
        <dbReference type="ARBA" id="ARBA00023180"/>
    </source>
</evidence>
<sequence>MFCARLLLLSFSSRFSSKFCAQVAPPVVIRQVLRPGRSSCRSPPGSPPSSAPRWPPCRSLPGSPPRSVPRLLHQSFSSRFPKFSAQVALLSFSSRFSSTFCAQVAPLSFCSRFSSTFCAQVAAPVVLLQVLLQVLPQVAPPVVLLQVLLHLLRPGCSSCRSPPGSPPRSAPRLLLLSFSSRISSKFCAKVAPPVVLRQVLRPGRSSCRSPPGSPPSSAPGWLLLSFSSRFSSKFCPQVAPPVVLLQVLLHILRPGCPSCRSPPGSPPRSVPRLLLQSFSSRFSSTFCAQVAPPVVLLQVLLHLLRPGRSSCRSPPGSPPSSAPRLLLLSFSSRFSSTFCAQVAPAVVLLQVLFQVLFPGCPYCCSPPGSPPRSLLLSFSSRISSKFCPEVAPPVVLFLVLLHVLCPGCCSSRSPPGSPPRSVPRLLLQSFSSRFSKFCAQVAPPVVLLHVLCPGCCSSRSPPGSPPRSVTRSLLLSFSSRFSSKFCPEVAPPVILLQVLLQVLPQVLLLSFSSRFSSTFCAQVAPPVVLLQVLFQVLCPGCPPVVRRQVLRPGRSSCRSPPGSPPSSAPGGPPVVLFLVLLHVLCPGCCSSRSPPGSPPRSVPRLLLQSFSSRFSKFSAQWPFLSFSSRFSSTFCAQVAAPVVLLQVLQVLRPGGPSCRSPPGSPPRSVPRLLLLSFSSRFSKFSAQVCPGRSSFRSPPGSSPCSPPRSVHRSLLLSFSSRFPPPSVTRSLLLSLSSRFSSNFLPPGGSSCRSPPGSPPPSAPRLLLLSFSSRFSSTFCAQVAPPVVLLQVLFQVLCPGCPSCCPPPGSRPGRSSCRSPPGSPPRSSPRWPLLSFSSWFSSTFCAQVAAPVVLLQVLQVLRPSDSYSRLVFTSAEGKNLWSIQAIKSMCNLDNTRVRSHRDYWSLCQRTNDASCCPSWTLGNYIAVLTNRSSCQKITERDVSHTLKILRSCAKYYHNGTLGPDCWDMALRRKDQLKCATVPRKCTKYNAVYQILHFLVDKDFLSPKSLEFPPPVLKCSMLFSPTEKGESMMNIYLDNFENWNSSDGVTTVTGIEFGIKHELFQDYLLTDTVYPAIAIVIVLLVMCVYTRSVFITLMTIIAIISSLIVSYFLYRMVFNFEFFPFMNLTALIILVGIGADDAFVLCDVWNYTRFDKPHAELSETVGVTLQHAALSMFVTSFTTAAAFYANYVSNITAIRCFGVYAGTAILVNYILMVTWLPAVVVLHERYLPNIFPCSKPPHQQTGYCTQMFWAGLCQKANKCLFTVSEASRIFFEKVLPFIVIKLRYLWLFWFLAITIGGAYVVCVNPKMKLPSLELAEFQVFRSSHPFERYDAEYKKLFMFERVHHGEDLHMPITIIWGVTPGKLMLDSSFNIASPASQLWILNFCQKLRNQSFVFQSEEQDFTSCFIETFKQWMENQDCEEASVYPCCSQSTFPYKQDVFELCIKRAIMELDRSTNYHLDSKTPGPRFDINDTIRAIVLEFQSTYLFTLAYEKMFQFYREVDAWITEELRYAPAGLSHGWFISNLEFYDLQDSLSDGTLVAMALSVAVAFSVMLLTTWNVIISLYAILSIAGTIFVTVGSLVLLGWELNVLESVTISVAVGLSVDFAVHYGVAYRLAPEPDREGKVIFSLSRMGSAIAMAALTTFVAGAMMMPSTVLAYTQLGTFMMLIMCISWAFATFFFQCMCRCLGPQGTCGQIPLPRKLQCQAFSEATAASPHPRARAPVWGSTSWTAGAGRWSTTSWSLWPPVRKLKTNLEKRLKVRSFITESLLTTTPRFLTSTTEAPEMSRTGPRERPGGPVRCQYSHNSTFTCGDHPAAHLLQQWTPRTPCPPPPPLSPSQGPQQTEPSPGPRFTPTWSVSYTTSTVPSLTSTTRVPPVLDSRTQPLSEPSECPEPQRRKDGCCGENHVSTDACCKIPGNQEKFQSFPITREESMKKQDWKRERASSASPKKLYCFNRMLKVKCSSASDFNVPKSEAGVPPIAINSNPSSESLC</sequence>
<keyword evidence="6" id="KW-0325">Glycoprotein</keyword>
<protein>
    <recommendedName>
        <fullName evidence="9">Protein dispatched homolog 1</fullName>
    </recommendedName>
</protein>
<evidence type="ECO:0000313" key="14">
    <source>
        <dbReference type="Ensembl" id="ENSAPEP00000018998.1"/>
    </source>
</evidence>
<proteinExistence type="inferred from homology"/>
<dbReference type="PROSITE" id="PS50156">
    <property type="entry name" value="SSD"/>
    <property type="match status" value="1"/>
</dbReference>
<reference evidence="14" key="2">
    <citation type="submission" date="2025-08" db="UniProtKB">
        <authorList>
            <consortium name="Ensembl"/>
        </authorList>
    </citation>
    <scope>IDENTIFICATION</scope>
</reference>
<evidence type="ECO:0000256" key="10">
    <source>
        <dbReference type="SAM" id="MobiDB-lite"/>
    </source>
</evidence>
<dbReference type="GO" id="GO:0007224">
    <property type="term" value="P:smoothened signaling pathway"/>
    <property type="evidence" value="ECO:0007669"/>
    <property type="project" value="TreeGrafter"/>
</dbReference>
<dbReference type="InterPro" id="IPR052081">
    <property type="entry name" value="Dispatched_Hh_regulator"/>
</dbReference>
<feature type="compositionally biased region" description="Low complexity" evidence="10">
    <location>
        <begin position="1854"/>
        <end position="1878"/>
    </location>
</feature>
<dbReference type="SUPFAM" id="SSF82866">
    <property type="entry name" value="Multidrug efflux transporter AcrB transmembrane domain"/>
    <property type="match status" value="2"/>
</dbReference>
<feature type="region of interest" description="Disordered" evidence="10">
    <location>
        <begin position="807"/>
        <end position="828"/>
    </location>
</feature>
<feature type="transmembrane region" description="Helical" evidence="11">
    <location>
        <begin position="1199"/>
        <end position="1224"/>
    </location>
</feature>
<comment type="function">
    <text evidence="8">Functions in hedgehog (Hh) signaling. Regulates the release and extracellular accumulation of cholesterol-modified hedgehog proteins and is hence required for effective production of the Hh signal. Synergizes with SCUBE2 to cause an increase in SHH secretion.</text>
</comment>
<evidence type="ECO:0000256" key="8">
    <source>
        <dbReference type="ARBA" id="ARBA00060153"/>
    </source>
</evidence>
<feature type="transmembrane region" description="Helical" evidence="11">
    <location>
        <begin position="1594"/>
        <end position="1614"/>
    </location>
</feature>
<comment type="subcellular location">
    <subcellularLocation>
        <location evidence="1">Membrane</location>
        <topology evidence="1">Multi-pass membrane protein</topology>
    </subcellularLocation>
</comment>
<feature type="transmembrane region" description="Helical" evidence="11">
    <location>
        <begin position="1565"/>
        <end position="1587"/>
    </location>
</feature>
<name>A0A3P8T451_AMPPE</name>
<feature type="transmembrane region" description="Helical" evidence="11">
    <location>
        <begin position="1169"/>
        <end position="1187"/>
    </location>
</feature>
<dbReference type="Ensembl" id="ENSAPET00000019515.1">
    <property type="protein sequence ID" value="ENSAPEP00000018998.1"/>
    <property type="gene ID" value="ENSAPEG00000013554.1"/>
</dbReference>
<dbReference type="GeneTree" id="ENSGT00940000157407"/>
<feature type="transmembrane region" description="Helical" evidence="11">
    <location>
        <begin position="1065"/>
        <end position="1084"/>
    </location>
</feature>
<comment type="similarity">
    <text evidence="7">Belongs to the dispatched family.</text>
</comment>
<keyword evidence="2" id="KW-0217">Developmental protein</keyword>
<evidence type="ECO:0000256" key="1">
    <source>
        <dbReference type="ARBA" id="ARBA00004141"/>
    </source>
</evidence>
<reference evidence="14" key="3">
    <citation type="submission" date="2025-09" db="UniProtKB">
        <authorList>
            <consortium name="Ensembl"/>
        </authorList>
    </citation>
    <scope>IDENTIFICATION</scope>
</reference>
<dbReference type="Proteomes" id="UP000265080">
    <property type="component" value="Chromosome 11"/>
</dbReference>
<dbReference type="InterPro" id="IPR000731">
    <property type="entry name" value="SSD"/>
</dbReference>
<dbReference type="FunFam" id="1.20.1640.10:FF:000009">
    <property type="entry name" value="Dispatched homolog 1 (Drosophila)"/>
    <property type="match status" value="1"/>
</dbReference>
<feature type="transmembrane region" description="Helical" evidence="11">
    <location>
        <begin position="1540"/>
        <end position="1559"/>
    </location>
</feature>
<keyword evidence="12" id="KW-0732">Signal</keyword>
<dbReference type="PANTHER" id="PTHR45951">
    <property type="entry name" value="PROTEIN DISPATCHED-RELATED"/>
    <property type="match status" value="1"/>
</dbReference>
<accession>A0A3P8T451</accession>
<evidence type="ECO:0000256" key="4">
    <source>
        <dbReference type="ARBA" id="ARBA00022989"/>
    </source>
</evidence>
<feature type="region of interest" description="Disordered" evidence="10">
    <location>
        <begin position="36"/>
        <end position="56"/>
    </location>
</feature>
<dbReference type="GO" id="GO:0016020">
    <property type="term" value="C:membrane"/>
    <property type="evidence" value="ECO:0007669"/>
    <property type="project" value="UniProtKB-SubCell"/>
</dbReference>
<feature type="compositionally biased region" description="Pro residues" evidence="10">
    <location>
        <begin position="1828"/>
        <end position="1837"/>
    </location>
</feature>
<feature type="region of interest" description="Disordered" evidence="10">
    <location>
        <begin position="1777"/>
        <end position="1802"/>
    </location>
</feature>
<evidence type="ECO:0000256" key="2">
    <source>
        <dbReference type="ARBA" id="ARBA00022473"/>
    </source>
</evidence>
<evidence type="ECO:0000313" key="15">
    <source>
        <dbReference type="Proteomes" id="UP000265080"/>
    </source>
</evidence>
<feature type="chain" id="PRO_5018325227" description="Protein dispatched homolog 1" evidence="12">
    <location>
        <begin position="18"/>
        <end position="1993"/>
    </location>
</feature>
<dbReference type="Gene3D" id="1.20.1640.10">
    <property type="entry name" value="Multidrug efflux transporter AcrB transmembrane domain"/>
    <property type="match status" value="2"/>
</dbReference>
<feature type="compositionally biased region" description="Pro residues" evidence="10">
    <location>
        <begin position="44"/>
        <end position="55"/>
    </location>
</feature>
<evidence type="ECO:0000256" key="5">
    <source>
        <dbReference type="ARBA" id="ARBA00023136"/>
    </source>
</evidence>
<keyword evidence="3 11" id="KW-0812">Transmembrane</keyword>
<dbReference type="FunFam" id="1.20.1640.10:FF:000011">
    <property type="entry name" value="Dispatched RND transporter family member 1"/>
    <property type="match status" value="1"/>
</dbReference>
<feature type="domain" description="SSD" evidence="13">
    <location>
        <begin position="1090"/>
        <end position="1224"/>
    </location>
</feature>
<dbReference type="STRING" id="161767.ENSAPEP00000018998"/>
<dbReference type="PANTHER" id="PTHR45951:SF4">
    <property type="entry name" value="PROTEIN DISPATCHED HOMOLOG 1"/>
    <property type="match status" value="1"/>
</dbReference>
<evidence type="ECO:0000256" key="12">
    <source>
        <dbReference type="SAM" id="SignalP"/>
    </source>
</evidence>
<evidence type="ECO:0000256" key="9">
    <source>
        <dbReference type="ARBA" id="ARBA00067561"/>
    </source>
</evidence>
<evidence type="ECO:0000256" key="11">
    <source>
        <dbReference type="SAM" id="Phobius"/>
    </source>
</evidence>
<feature type="transmembrane region" description="Helical" evidence="11">
    <location>
        <begin position="1286"/>
        <end position="1304"/>
    </location>
</feature>
<evidence type="ECO:0000259" key="13">
    <source>
        <dbReference type="PROSITE" id="PS50156"/>
    </source>
</evidence>
<dbReference type="Pfam" id="PF12349">
    <property type="entry name" value="Sterol-sensing"/>
    <property type="match status" value="1"/>
</dbReference>
<keyword evidence="4 11" id="KW-1133">Transmembrane helix</keyword>
<feature type="compositionally biased region" description="Low complexity" evidence="10">
    <location>
        <begin position="810"/>
        <end position="819"/>
    </location>
</feature>
<organism evidence="14 15">
    <name type="scientific">Amphiprion percula</name>
    <name type="common">Orange clownfish</name>
    <name type="synonym">Lutjanus percula</name>
    <dbReference type="NCBI Taxonomy" id="161767"/>
    <lineage>
        <taxon>Eukaryota</taxon>
        <taxon>Metazoa</taxon>
        <taxon>Chordata</taxon>
        <taxon>Craniata</taxon>
        <taxon>Vertebrata</taxon>
        <taxon>Euteleostomi</taxon>
        <taxon>Actinopterygii</taxon>
        <taxon>Neopterygii</taxon>
        <taxon>Teleostei</taxon>
        <taxon>Neoteleostei</taxon>
        <taxon>Acanthomorphata</taxon>
        <taxon>Ovalentaria</taxon>
        <taxon>Pomacentridae</taxon>
        <taxon>Amphiprion</taxon>
    </lineage>
</organism>
<reference evidence="14 15" key="1">
    <citation type="submission" date="2018-03" db="EMBL/GenBank/DDBJ databases">
        <title>Finding Nemo's genes: A chromosome-scale reference assembly of the genome of the orange clownfish Amphiprion percula.</title>
        <authorList>
            <person name="Lehmann R."/>
        </authorList>
    </citation>
    <scope>NUCLEOTIDE SEQUENCE</scope>
</reference>
<feature type="region of interest" description="Disordered" evidence="10">
    <location>
        <begin position="1974"/>
        <end position="1993"/>
    </location>
</feature>
<feature type="transmembrane region" description="Helical" evidence="11">
    <location>
        <begin position="1634"/>
        <end position="1651"/>
    </location>
</feature>
<evidence type="ECO:0000256" key="7">
    <source>
        <dbReference type="ARBA" id="ARBA00038046"/>
    </source>
</evidence>
<feature type="region of interest" description="Disordered" evidence="10">
    <location>
        <begin position="1823"/>
        <end position="1902"/>
    </location>
</feature>
<evidence type="ECO:0000256" key="3">
    <source>
        <dbReference type="ARBA" id="ARBA00022692"/>
    </source>
</evidence>
<feature type="compositionally biased region" description="Polar residues" evidence="10">
    <location>
        <begin position="1983"/>
        <end position="1993"/>
    </location>
</feature>
<keyword evidence="15" id="KW-1185">Reference proteome</keyword>
<dbReference type="InterPro" id="IPR053958">
    <property type="entry name" value="HMGCR/SNAP/NPC1-like_SSD"/>
</dbReference>
<feature type="signal peptide" evidence="12">
    <location>
        <begin position="1"/>
        <end position="17"/>
    </location>
</feature>
<feature type="transmembrane region" description="Helical" evidence="11">
    <location>
        <begin position="1663"/>
        <end position="1682"/>
    </location>
</feature>
<dbReference type="GO" id="GO:1904680">
    <property type="term" value="F:peptide transmembrane transporter activity"/>
    <property type="evidence" value="ECO:0007669"/>
    <property type="project" value="TreeGrafter"/>
</dbReference>
<keyword evidence="5 11" id="KW-0472">Membrane</keyword>
<feature type="transmembrane region" description="Helical" evidence="11">
    <location>
        <begin position="1090"/>
        <end position="1111"/>
    </location>
</feature>